<evidence type="ECO:0000313" key="3">
    <source>
        <dbReference type="Proteomes" id="UP000239990"/>
    </source>
</evidence>
<evidence type="ECO:0000313" key="2">
    <source>
        <dbReference type="EMBL" id="PPA76042.1"/>
    </source>
</evidence>
<proteinExistence type="predicted"/>
<keyword evidence="1" id="KW-0732">Signal</keyword>
<accession>A0A2S5GSH2</accession>
<name>A0A2S5GSH2_9BURK</name>
<dbReference type="RefSeq" id="WP_104143425.1">
    <property type="nucleotide sequence ID" value="NZ_PREU01000004.1"/>
</dbReference>
<evidence type="ECO:0008006" key="4">
    <source>
        <dbReference type="Google" id="ProtNLM"/>
    </source>
</evidence>
<gene>
    <name evidence="2" type="ORF">C4E15_10175</name>
</gene>
<feature type="chain" id="PRO_5015461392" description="DUF3304 domain-containing protein" evidence="1">
    <location>
        <begin position="21"/>
        <end position="259"/>
    </location>
</feature>
<organism evidence="2 3">
    <name type="scientific">Achromobacter spanius</name>
    <dbReference type="NCBI Taxonomy" id="217203"/>
    <lineage>
        <taxon>Bacteria</taxon>
        <taxon>Pseudomonadati</taxon>
        <taxon>Pseudomonadota</taxon>
        <taxon>Betaproteobacteria</taxon>
        <taxon>Burkholderiales</taxon>
        <taxon>Alcaligenaceae</taxon>
        <taxon>Achromobacter</taxon>
    </lineage>
</organism>
<dbReference type="PROSITE" id="PS51257">
    <property type="entry name" value="PROKAR_LIPOPROTEIN"/>
    <property type="match status" value="1"/>
</dbReference>
<feature type="signal peptide" evidence="1">
    <location>
        <begin position="1"/>
        <end position="20"/>
    </location>
</feature>
<dbReference type="OrthoDB" id="8971532at2"/>
<comment type="caution">
    <text evidence="2">The sequence shown here is derived from an EMBL/GenBank/DDBJ whole genome shotgun (WGS) entry which is preliminary data.</text>
</comment>
<evidence type="ECO:0000256" key="1">
    <source>
        <dbReference type="SAM" id="SignalP"/>
    </source>
</evidence>
<sequence>MRKGLIAALLWLGMLAGCNSEPVYQGVSFIAYNYTPWNIRSISVKDKGEGVASTMQVSPGGGEGSVTCCFTLKGTDFTVDWRGVDAELLRKHLHDGKADSLYFDRQGAIKFPAAEIPAGDGPLYLELHIYPDEHMELALSRKLLGQTRIPIVDTVDWLWREHRAALGAYRSDAELLRATAKALQPAWKKYRIEDKQDLRQYMLLYFTVASNFDSDPQVKAILDKPGRAPGDFARDVAALPPAKLEQIKAMGTPAGDKHV</sequence>
<protein>
    <recommendedName>
        <fullName evidence="4">DUF3304 domain-containing protein</fullName>
    </recommendedName>
</protein>
<reference evidence="2 3" key="1">
    <citation type="submission" date="2018-02" db="EMBL/GenBank/DDBJ databases">
        <title>Draft Genome of Achromobacter spanius stain 6.</title>
        <authorList>
            <person name="Gunasekera T.S."/>
            <person name="Radwan O."/>
            <person name="Ruiz O.N."/>
        </authorList>
    </citation>
    <scope>NUCLEOTIDE SEQUENCE [LARGE SCALE GENOMIC DNA]</scope>
    <source>
        <strain evidence="2 3">6</strain>
    </source>
</reference>
<dbReference type="EMBL" id="PREU01000004">
    <property type="protein sequence ID" value="PPA76042.1"/>
    <property type="molecule type" value="Genomic_DNA"/>
</dbReference>
<dbReference type="Proteomes" id="UP000239990">
    <property type="component" value="Unassembled WGS sequence"/>
</dbReference>
<dbReference type="AlphaFoldDB" id="A0A2S5GSH2"/>